<reference evidence="3 5" key="2">
    <citation type="submission" date="2024-07" db="EMBL/GenBank/DDBJ databases">
        <title>Genomic Encyclopedia of Type Strains, Phase V (KMG-V): Genome sequencing to study the core and pangenomes of soil and plant-associated prokaryotes.</title>
        <authorList>
            <person name="Whitman W."/>
        </authorList>
    </citation>
    <scope>NUCLEOTIDE SEQUENCE [LARGE SCALE GENOMIC DNA]</scope>
    <source>
        <strain evidence="3 5">USDA 415</strain>
    </source>
</reference>
<gene>
    <name evidence="3" type="ORF">ABIF29_001377</name>
    <name evidence="2" type="ORF">JOH49_000195</name>
</gene>
<evidence type="ECO:0000313" key="3">
    <source>
        <dbReference type="EMBL" id="MEY9314578.1"/>
    </source>
</evidence>
<evidence type="ECO:0000259" key="1">
    <source>
        <dbReference type="Pfam" id="PF03625"/>
    </source>
</evidence>
<dbReference type="InterPro" id="IPR005180">
    <property type="entry name" value="DUF302"/>
</dbReference>
<organism evidence="2 4">
    <name type="scientific">Bradyrhizobium elkanii</name>
    <dbReference type="NCBI Taxonomy" id="29448"/>
    <lineage>
        <taxon>Bacteria</taxon>
        <taxon>Pseudomonadati</taxon>
        <taxon>Pseudomonadota</taxon>
        <taxon>Alphaproteobacteria</taxon>
        <taxon>Hyphomicrobiales</taxon>
        <taxon>Nitrobacteraceae</taxon>
        <taxon>Bradyrhizobium</taxon>
    </lineage>
</organism>
<dbReference type="Gene3D" id="3.30.310.70">
    <property type="entry name" value="TT1751-like domain"/>
    <property type="match status" value="1"/>
</dbReference>
<evidence type="ECO:0000313" key="5">
    <source>
        <dbReference type="Proteomes" id="UP001565471"/>
    </source>
</evidence>
<dbReference type="AlphaFoldDB" id="A0A4Y3ZNK4"/>
<evidence type="ECO:0000313" key="4">
    <source>
        <dbReference type="Proteomes" id="UP000673383"/>
    </source>
</evidence>
<dbReference type="InterPro" id="IPR035923">
    <property type="entry name" value="TT1751-like_sf"/>
</dbReference>
<dbReference type="SUPFAM" id="SSF103247">
    <property type="entry name" value="TT1751-like"/>
    <property type="match status" value="1"/>
</dbReference>
<dbReference type="RefSeq" id="WP_016842784.1">
    <property type="nucleotide sequence ID" value="NZ_BJNL01000065.1"/>
</dbReference>
<keyword evidence="5" id="KW-1185">Reference proteome</keyword>
<reference evidence="2" key="1">
    <citation type="submission" date="2021-02" db="EMBL/GenBank/DDBJ databases">
        <title>Genomic Encyclopedia of Type Strains, Phase IV (KMG-V): Genome sequencing to study the core and pangenomes of soil and plant-associated prokaryotes.</title>
        <authorList>
            <person name="Whitman W."/>
        </authorList>
    </citation>
    <scope>NUCLEOTIDE SEQUENCE</scope>
    <source>
        <strain evidence="2">USDA 406</strain>
    </source>
</reference>
<dbReference type="EMBL" id="JBGBZA010000002">
    <property type="protein sequence ID" value="MEY9314578.1"/>
    <property type="molecule type" value="Genomic_DNA"/>
</dbReference>
<comment type="caution">
    <text evidence="2">The sequence shown here is derived from an EMBL/GenBank/DDBJ whole genome shotgun (WGS) entry which is preliminary data.</text>
</comment>
<protein>
    <submittedName>
        <fullName evidence="2">Uncharacterized protein (DUF302 family)</fullName>
    </submittedName>
</protein>
<proteinExistence type="predicted"/>
<dbReference type="GeneID" id="92957084"/>
<dbReference type="Proteomes" id="UP000673383">
    <property type="component" value="Unassembled WGS sequence"/>
</dbReference>
<sequence>MSNALHSTRAIPVEYVTIRSTQPFEDVRAKLATLARRIDDGIFTLLRYGESERALRELEASSPLTIFGQGDHGALLAVAQLTRRSIQFDIGNPLTASKMTRHRLSAGLYAPIRVLLREDEDGGVACGYDRPASLFSQFGSEHVNAVAQQRDRDLQALLEAAAA</sequence>
<feature type="domain" description="DUF302" evidence="1">
    <location>
        <begin position="71"/>
        <end position="131"/>
    </location>
</feature>
<dbReference type="EMBL" id="JAFICZ010000001">
    <property type="protein sequence ID" value="MBP1290442.1"/>
    <property type="molecule type" value="Genomic_DNA"/>
</dbReference>
<dbReference type="Pfam" id="PF03625">
    <property type="entry name" value="DUF302"/>
    <property type="match status" value="1"/>
</dbReference>
<accession>A0A4Y3ZNK4</accession>
<dbReference type="CDD" id="cd14797">
    <property type="entry name" value="DUF302"/>
    <property type="match status" value="1"/>
</dbReference>
<name>A0A4Y3ZNK4_BRAEL</name>
<dbReference type="Proteomes" id="UP001565471">
    <property type="component" value="Unassembled WGS sequence"/>
</dbReference>
<evidence type="ECO:0000313" key="2">
    <source>
        <dbReference type="EMBL" id="MBP1290442.1"/>
    </source>
</evidence>